<gene>
    <name evidence="7" type="primary">LOC113725718</name>
</gene>
<dbReference type="GeneID" id="113725718"/>
<dbReference type="AlphaFoldDB" id="A0A6P6VPB6"/>
<name>A0A6P6VPB6_COFAR</name>
<feature type="region of interest" description="Disordered" evidence="5">
    <location>
        <begin position="1"/>
        <end position="27"/>
    </location>
</feature>
<dbReference type="PANTHER" id="PTHR47960">
    <property type="entry name" value="DEAD-BOX ATP-DEPENDENT RNA HELICASE 50"/>
    <property type="match status" value="1"/>
</dbReference>
<organism evidence="6 7">
    <name type="scientific">Coffea arabica</name>
    <name type="common">Arabian coffee</name>
    <dbReference type="NCBI Taxonomy" id="13443"/>
    <lineage>
        <taxon>Eukaryota</taxon>
        <taxon>Viridiplantae</taxon>
        <taxon>Streptophyta</taxon>
        <taxon>Embryophyta</taxon>
        <taxon>Tracheophyta</taxon>
        <taxon>Spermatophyta</taxon>
        <taxon>Magnoliopsida</taxon>
        <taxon>eudicotyledons</taxon>
        <taxon>Gunneridae</taxon>
        <taxon>Pentapetalae</taxon>
        <taxon>asterids</taxon>
        <taxon>lamiids</taxon>
        <taxon>Gentianales</taxon>
        <taxon>Rubiaceae</taxon>
        <taxon>Ixoroideae</taxon>
        <taxon>Gardenieae complex</taxon>
        <taxon>Bertiereae - Coffeeae clade</taxon>
        <taxon>Coffeeae</taxon>
        <taxon>Coffea</taxon>
    </lineage>
</organism>
<dbReference type="Proteomes" id="UP001652660">
    <property type="component" value="Chromosome 2c"/>
</dbReference>
<sequence>MGKSDDSITRRKNKKSRKKQEVKDSSKVSYRIASIIAAKKRRLNGKRRMCQGMCFSIPTAEDPFNDRYGKTDAVKNKKRPLDSRVDKTHMDKKRALSRNMAANKDHENEDVKKEKLFKLEKIENNTIASVTVFKSEGKKDVGKPGKTEVPMLQACGSKTDERGHEIFQDCPSKFLVLCLNTIQNALQHESAFSSEDRPFFVHKWGVEFWKFYSSGRDIVETSGADSDSEQIAWVVSCAADTIARKEKGGLSFSSPFLLFIVPSQEKAAKVRKICKPLKALGIHTVSLHPGASIDHQIRGSLMDTELTQIMMVLNSLGNQFLGVPRRWYSVNAQVIGLLQFCQTFCRVQSAGYLLMIWSVLDDGLIERTLRPSGVRPTRAFHLAGFVIQLQ</sequence>
<dbReference type="RefSeq" id="XP_027104843.1">
    <property type="nucleotide sequence ID" value="XM_027249042.2"/>
</dbReference>
<keyword evidence="2" id="KW-0378">Hydrolase</keyword>
<dbReference type="GO" id="GO:0004386">
    <property type="term" value="F:helicase activity"/>
    <property type="evidence" value="ECO:0007669"/>
    <property type="project" value="UniProtKB-KW"/>
</dbReference>
<evidence type="ECO:0000256" key="5">
    <source>
        <dbReference type="SAM" id="MobiDB-lite"/>
    </source>
</evidence>
<keyword evidence="6" id="KW-1185">Reference proteome</keyword>
<reference evidence="6" key="1">
    <citation type="journal article" date="2025" name="Foods">
        <title>Unveiling the Microbial Signatures of Arabica Coffee Cherries: Insights into Ripeness Specific Diversity, Functional Traits, and Implications for Quality and Safety.</title>
        <authorList>
            <consortium name="RefSeq"/>
            <person name="Tenea G.N."/>
            <person name="Cifuentes V."/>
            <person name="Reyes P."/>
            <person name="Cevallos-Vallejos M."/>
        </authorList>
    </citation>
    <scope>NUCLEOTIDE SEQUENCE [LARGE SCALE GENOMIC DNA]</scope>
</reference>
<keyword evidence="4" id="KW-0067">ATP-binding</keyword>
<dbReference type="GO" id="GO:0016787">
    <property type="term" value="F:hydrolase activity"/>
    <property type="evidence" value="ECO:0007669"/>
    <property type="project" value="UniProtKB-KW"/>
</dbReference>
<evidence type="ECO:0000256" key="4">
    <source>
        <dbReference type="ARBA" id="ARBA00022840"/>
    </source>
</evidence>
<reference evidence="7" key="2">
    <citation type="submission" date="2025-08" db="UniProtKB">
        <authorList>
            <consortium name="RefSeq"/>
        </authorList>
    </citation>
    <scope>IDENTIFICATION</scope>
    <source>
        <tissue evidence="7">Leaves</tissue>
    </source>
</reference>
<protein>
    <submittedName>
        <fullName evidence="7">Uncharacterized protein isoform X2</fullName>
    </submittedName>
</protein>
<evidence type="ECO:0000256" key="2">
    <source>
        <dbReference type="ARBA" id="ARBA00022801"/>
    </source>
</evidence>
<evidence type="ECO:0000313" key="7">
    <source>
        <dbReference type="RefSeq" id="XP_027104843.1"/>
    </source>
</evidence>
<keyword evidence="3" id="KW-0347">Helicase</keyword>
<evidence type="ECO:0000313" key="6">
    <source>
        <dbReference type="Proteomes" id="UP001652660"/>
    </source>
</evidence>
<evidence type="ECO:0000256" key="1">
    <source>
        <dbReference type="ARBA" id="ARBA00022741"/>
    </source>
</evidence>
<evidence type="ECO:0000256" key="3">
    <source>
        <dbReference type="ARBA" id="ARBA00022806"/>
    </source>
</evidence>
<dbReference type="GO" id="GO:0005524">
    <property type="term" value="F:ATP binding"/>
    <property type="evidence" value="ECO:0007669"/>
    <property type="project" value="UniProtKB-KW"/>
</dbReference>
<proteinExistence type="predicted"/>
<accession>A0A6P6VPB6</accession>
<keyword evidence="1" id="KW-0547">Nucleotide-binding</keyword>